<dbReference type="EMBL" id="JH431826">
    <property type="status" value="NOT_ANNOTATED_CDS"/>
    <property type="molecule type" value="Genomic_DNA"/>
</dbReference>
<evidence type="ECO:0000256" key="5">
    <source>
        <dbReference type="ARBA" id="ARBA00023002"/>
    </source>
</evidence>
<dbReference type="PANTHER" id="PTHR10755">
    <property type="entry name" value="COPROPORPHYRINOGEN III OXIDASE, MITOCHONDRIAL"/>
    <property type="match status" value="1"/>
</dbReference>
<dbReference type="eggNOG" id="KOG1518">
    <property type="taxonomic scope" value="Eukaryota"/>
</dbReference>
<name>T1J3H6_STRMM</name>
<evidence type="ECO:0000256" key="3">
    <source>
        <dbReference type="ARBA" id="ARBA00011738"/>
    </source>
</evidence>
<dbReference type="GO" id="GO:0006782">
    <property type="term" value="P:protoporphyrinogen IX biosynthetic process"/>
    <property type="evidence" value="ECO:0007669"/>
    <property type="project" value="UniProtKB-UniPathway"/>
</dbReference>
<protein>
    <recommendedName>
        <fullName evidence="4">coproporphyrinogen oxidase</fullName>
        <ecNumber evidence="4">1.3.3.3</ecNumber>
    </recommendedName>
</protein>
<dbReference type="GO" id="GO:0005737">
    <property type="term" value="C:cytoplasm"/>
    <property type="evidence" value="ECO:0007669"/>
    <property type="project" value="TreeGrafter"/>
</dbReference>
<dbReference type="UniPathway" id="UPA00251">
    <property type="reaction ID" value="UER00322"/>
</dbReference>
<accession>T1J3H6</accession>
<dbReference type="Gene3D" id="3.40.1500.10">
    <property type="entry name" value="Coproporphyrinogen III oxidase, aerobic"/>
    <property type="match status" value="1"/>
</dbReference>
<evidence type="ECO:0000313" key="8">
    <source>
        <dbReference type="Proteomes" id="UP000014500"/>
    </source>
</evidence>
<evidence type="ECO:0000313" key="7">
    <source>
        <dbReference type="EnsemblMetazoa" id="SMAR008142-PA"/>
    </source>
</evidence>
<dbReference type="EnsemblMetazoa" id="SMAR008142-RA">
    <property type="protein sequence ID" value="SMAR008142-PA"/>
    <property type="gene ID" value="SMAR008142"/>
</dbReference>
<dbReference type="EC" id="1.3.3.3" evidence="4"/>
<dbReference type="Pfam" id="PF01218">
    <property type="entry name" value="Coprogen_oxidas"/>
    <property type="match status" value="1"/>
</dbReference>
<reference evidence="7" key="2">
    <citation type="submission" date="2015-02" db="UniProtKB">
        <authorList>
            <consortium name="EnsemblMetazoa"/>
        </authorList>
    </citation>
    <scope>IDENTIFICATION</scope>
</reference>
<dbReference type="HOGENOM" id="CLU_1779763_0_0_1"/>
<evidence type="ECO:0000256" key="6">
    <source>
        <dbReference type="ARBA" id="ARBA00023244"/>
    </source>
</evidence>
<dbReference type="PRINTS" id="PR00073">
    <property type="entry name" value="COPRGNOXDASE"/>
</dbReference>
<dbReference type="GO" id="GO:0004109">
    <property type="term" value="F:coproporphyrinogen oxidase activity"/>
    <property type="evidence" value="ECO:0007669"/>
    <property type="project" value="UniProtKB-EC"/>
</dbReference>
<comment type="subunit">
    <text evidence="3">Homodimer.</text>
</comment>
<sequence length="146" mass="16388">MNPDPPIAGWVLLPLSYLGLPTESETECYYTTPLPSPLDLLDDRHHFVAMCSRWCPDNFEGQGKKLRDGKHTFFAAGVSSVIHTGINIDDSSHSTPPSSITSNPNIPTIHFNYRYFEVEDEVGDFHWWFGGGTDLTPYILNEDVSN</sequence>
<organism evidence="7 8">
    <name type="scientific">Strigamia maritima</name>
    <name type="common">European centipede</name>
    <name type="synonym">Geophilus maritimus</name>
    <dbReference type="NCBI Taxonomy" id="126957"/>
    <lineage>
        <taxon>Eukaryota</taxon>
        <taxon>Metazoa</taxon>
        <taxon>Ecdysozoa</taxon>
        <taxon>Arthropoda</taxon>
        <taxon>Myriapoda</taxon>
        <taxon>Chilopoda</taxon>
        <taxon>Pleurostigmophora</taxon>
        <taxon>Geophilomorpha</taxon>
        <taxon>Linotaeniidae</taxon>
        <taxon>Strigamia</taxon>
    </lineage>
</organism>
<proteinExistence type="inferred from homology"/>
<comment type="pathway">
    <text evidence="1">Porphyrin-containing compound metabolism; protoporphyrin-IX biosynthesis; protoporphyrinogen-IX from coproporphyrinogen-III (O2 route): step 1/1.</text>
</comment>
<reference evidence="8" key="1">
    <citation type="submission" date="2011-05" db="EMBL/GenBank/DDBJ databases">
        <authorList>
            <person name="Richards S.R."/>
            <person name="Qu J."/>
            <person name="Jiang H."/>
            <person name="Jhangiani S.N."/>
            <person name="Agravi P."/>
            <person name="Goodspeed R."/>
            <person name="Gross S."/>
            <person name="Mandapat C."/>
            <person name="Jackson L."/>
            <person name="Mathew T."/>
            <person name="Pu L."/>
            <person name="Thornton R."/>
            <person name="Saada N."/>
            <person name="Wilczek-Boney K.B."/>
            <person name="Lee S."/>
            <person name="Kovar C."/>
            <person name="Wu Y."/>
            <person name="Scherer S.E."/>
            <person name="Worley K.C."/>
            <person name="Muzny D.M."/>
            <person name="Gibbs R."/>
        </authorList>
    </citation>
    <scope>NUCLEOTIDE SEQUENCE</scope>
    <source>
        <strain evidence="8">Brora</strain>
    </source>
</reference>
<evidence type="ECO:0000256" key="4">
    <source>
        <dbReference type="ARBA" id="ARBA00012869"/>
    </source>
</evidence>
<keyword evidence="8" id="KW-1185">Reference proteome</keyword>
<dbReference type="STRING" id="126957.T1J3H6"/>
<dbReference type="PhylomeDB" id="T1J3H6"/>
<dbReference type="AlphaFoldDB" id="T1J3H6"/>
<dbReference type="PANTHER" id="PTHR10755:SF0">
    <property type="entry name" value="OXYGEN-DEPENDENT COPROPORPHYRINOGEN-III OXIDASE, MITOCHONDRIAL"/>
    <property type="match status" value="1"/>
</dbReference>
<comment type="similarity">
    <text evidence="2">Belongs to the aerobic coproporphyrinogen-III oxidase family.</text>
</comment>
<evidence type="ECO:0000256" key="2">
    <source>
        <dbReference type="ARBA" id="ARBA00010644"/>
    </source>
</evidence>
<dbReference type="InterPro" id="IPR036406">
    <property type="entry name" value="Coprogen_oxidase_aer_sf"/>
</dbReference>
<dbReference type="InterPro" id="IPR001260">
    <property type="entry name" value="Coprogen_oxidase_aer"/>
</dbReference>
<keyword evidence="5" id="KW-0560">Oxidoreductase</keyword>
<evidence type="ECO:0000256" key="1">
    <source>
        <dbReference type="ARBA" id="ARBA00005168"/>
    </source>
</evidence>
<keyword evidence="6" id="KW-0627">Porphyrin biosynthesis</keyword>
<dbReference type="Proteomes" id="UP000014500">
    <property type="component" value="Unassembled WGS sequence"/>
</dbReference>
<dbReference type="SUPFAM" id="SSF102886">
    <property type="entry name" value="Coproporphyrinogen III oxidase"/>
    <property type="match status" value="1"/>
</dbReference>